<accession>A0A0D0E251</accession>
<evidence type="ECO:0000313" key="2">
    <source>
        <dbReference type="Proteomes" id="UP000054538"/>
    </source>
</evidence>
<sequence>MGSDYYRCDGGEASWKDVVISAVFNPNPERTTLFWHLVIRNSGVNTTLTVLRLFSL</sequence>
<reference evidence="2" key="2">
    <citation type="submission" date="2015-01" db="EMBL/GenBank/DDBJ databases">
        <title>Evolutionary Origins and Diversification of the Mycorrhizal Mutualists.</title>
        <authorList>
            <consortium name="DOE Joint Genome Institute"/>
            <consortium name="Mycorrhizal Genomics Consortium"/>
            <person name="Kohler A."/>
            <person name="Kuo A."/>
            <person name="Nagy L.G."/>
            <person name="Floudas D."/>
            <person name="Copeland A."/>
            <person name="Barry K.W."/>
            <person name="Cichocki N."/>
            <person name="Veneault-Fourrey C."/>
            <person name="LaButti K."/>
            <person name="Lindquist E.A."/>
            <person name="Lipzen A."/>
            <person name="Lundell T."/>
            <person name="Morin E."/>
            <person name="Murat C."/>
            <person name="Riley R."/>
            <person name="Ohm R."/>
            <person name="Sun H."/>
            <person name="Tunlid A."/>
            <person name="Henrissat B."/>
            <person name="Grigoriev I.V."/>
            <person name="Hibbett D.S."/>
            <person name="Martin F."/>
        </authorList>
    </citation>
    <scope>NUCLEOTIDE SEQUENCE [LARGE SCALE GENOMIC DNA]</scope>
    <source>
        <strain evidence="2">Ve08.2h10</strain>
    </source>
</reference>
<name>A0A0D0E251_9AGAM</name>
<dbReference type="AlphaFoldDB" id="A0A0D0E251"/>
<evidence type="ECO:0000313" key="1">
    <source>
        <dbReference type="EMBL" id="KIK90830.1"/>
    </source>
</evidence>
<protein>
    <submittedName>
        <fullName evidence="1">Uncharacterized protein</fullName>
    </submittedName>
</protein>
<keyword evidence="2" id="KW-1185">Reference proteome</keyword>
<organism evidence="1 2">
    <name type="scientific">Paxillus rubicundulus Ve08.2h10</name>
    <dbReference type="NCBI Taxonomy" id="930991"/>
    <lineage>
        <taxon>Eukaryota</taxon>
        <taxon>Fungi</taxon>
        <taxon>Dikarya</taxon>
        <taxon>Basidiomycota</taxon>
        <taxon>Agaricomycotina</taxon>
        <taxon>Agaricomycetes</taxon>
        <taxon>Agaricomycetidae</taxon>
        <taxon>Boletales</taxon>
        <taxon>Paxilineae</taxon>
        <taxon>Paxillaceae</taxon>
        <taxon>Paxillus</taxon>
    </lineage>
</organism>
<reference evidence="1 2" key="1">
    <citation type="submission" date="2014-04" db="EMBL/GenBank/DDBJ databases">
        <authorList>
            <consortium name="DOE Joint Genome Institute"/>
            <person name="Kuo A."/>
            <person name="Kohler A."/>
            <person name="Jargeat P."/>
            <person name="Nagy L.G."/>
            <person name="Floudas D."/>
            <person name="Copeland A."/>
            <person name="Barry K.W."/>
            <person name="Cichocki N."/>
            <person name="Veneault-Fourrey C."/>
            <person name="LaButti K."/>
            <person name="Lindquist E.A."/>
            <person name="Lipzen A."/>
            <person name="Lundell T."/>
            <person name="Morin E."/>
            <person name="Murat C."/>
            <person name="Sun H."/>
            <person name="Tunlid A."/>
            <person name="Henrissat B."/>
            <person name="Grigoriev I.V."/>
            <person name="Hibbett D.S."/>
            <person name="Martin F."/>
            <person name="Nordberg H.P."/>
            <person name="Cantor M.N."/>
            <person name="Hua S.X."/>
        </authorList>
    </citation>
    <scope>NUCLEOTIDE SEQUENCE [LARGE SCALE GENOMIC DNA]</scope>
    <source>
        <strain evidence="1 2">Ve08.2h10</strain>
    </source>
</reference>
<dbReference type="InParanoid" id="A0A0D0E251"/>
<dbReference type="Proteomes" id="UP000054538">
    <property type="component" value="Unassembled WGS sequence"/>
</dbReference>
<dbReference type="HOGENOM" id="CLU_3014862_0_0_1"/>
<gene>
    <name evidence="1" type="ORF">PAXRUDRAFT_831342</name>
</gene>
<dbReference type="EMBL" id="KN825466">
    <property type="protein sequence ID" value="KIK90830.1"/>
    <property type="molecule type" value="Genomic_DNA"/>
</dbReference>
<proteinExistence type="predicted"/>